<evidence type="ECO:0000313" key="1">
    <source>
        <dbReference type="EMBL" id="JAI01861.1"/>
    </source>
</evidence>
<accession>A0A0E9XJ61</accession>
<reference evidence="1" key="2">
    <citation type="journal article" date="2015" name="Fish Shellfish Immunol.">
        <title>Early steps in the European eel (Anguilla anguilla)-Vibrio vulnificus interaction in the gills: Role of the RtxA13 toxin.</title>
        <authorList>
            <person name="Callol A."/>
            <person name="Pajuelo D."/>
            <person name="Ebbesson L."/>
            <person name="Teles M."/>
            <person name="MacKenzie S."/>
            <person name="Amaro C."/>
        </authorList>
    </citation>
    <scope>NUCLEOTIDE SEQUENCE</scope>
</reference>
<sequence>MHEIKMDARSSQAFIQKYMLMRHVIYQDRGVGAPSHSFFLVQ</sequence>
<dbReference type="AlphaFoldDB" id="A0A0E9XJ61"/>
<organism evidence="1">
    <name type="scientific">Anguilla anguilla</name>
    <name type="common">European freshwater eel</name>
    <name type="synonym">Muraena anguilla</name>
    <dbReference type="NCBI Taxonomy" id="7936"/>
    <lineage>
        <taxon>Eukaryota</taxon>
        <taxon>Metazoa</taxon>
        <taxon>Chordata</taxon>
        <taxon>Craniata</taxon>
        <taxon>Vertebrata</taxon>
        <taxon>Euteleostomi</taxon>
        <taxon>Actinopterygii</taxon>
        <taxon>Neopterygii</taxon>
        <taxon>Teleostei</taxon>
        <taxon>Anguilliformes</taxon>
        <taxon>Anguillidae</taxon>
        <taxon>Anguilla</taxon>
    </lineage>
</organism>
<protein>
    <submittedName>
        <fullName evidence="1">Uncharacterized protein</fullName>
    </submittedName>
</protein>
<dbReference type="EMBL" id="GBXM01006717">
    <property type="protein sequence ID" value="JAI01861.1"/>
    <property type="molecule type" value="Transcribed_RNA"/>
</dbReference>
<proteinExistence type="predicted"/>
<reference evidence="1" key="1">
    <citation type="submission" date="2014-11" db="EMBL/GenBank/DDBJ databases">
        <authorList>
            <person name="Amaro Gonzalez C."/>
        </authorList>
    </citation>
    <scope>NUCLEOTIDE SEQUENCE</scope>
</reference>
<name>A0A0E9XJ61_ANGAN</name>